<evidence type="ECO:0000313" key="3">
    <source>
        <dbReference type="Proteomes" id="UP000253606"/>
    </source>
</evidence>
<name>A0A2Z5FXN3_9BACT</name>
<accession>A0A2Z5FXN3</accession>
<protein>
    <recommendedName>
        <fullName evidence="4">Lipoprotein</fullName>
    </recommendedName>
</protein>
<keyword evidence="1" id="KW-0732">Signal</keyword>
<evidence type="ECO:0008006" key="4">
    <source>
        <dbReference type="Google" id="ProtNLM"/>
    </source>
</evidence>
<dbReference type="OrthoDB" id="119905at2"/>
<feature type="chain" id="PRO_5016328865" description="Lipoprotein" evidence="1">
    <location>
        <begin position="23"/>
        <end position="201"/>
    </location>
</feature>
<proteinExistence type="predicted"/>
<dbReference type="AlphaFoldDB" id="A0A2Z5FXN3"/>
<keyword evidence="3" id="KW-1185">Reference proteome</keyword>
<reference evidence="2 3" key="1">
    <citation type="journal article" date="2018" name="Front. Microbiol.">
        <title>Hydrolytic Capabilities as a Key to Environmental Success: Chitinolytic and Cellulolytic Acidobacteria From Acidic Sub-arctic Soils and Boreal Peatlands.</title>
        <authorList>
            <person name="Belova S.E."/>
            <person name="Ravin N.V."/>
            <person name="Pankratov T.A."/>
            <person name="Rakitin A.L."/>
            <person name="Ivanova A.A."/>
            <person name="Beletsky A.V."/>
            <person name="Mardanov A.V."/>
            <person name="Sinninghe Damste J.S."/>
            <person name="Dedysh S.N."/>
        </authorList>
    </citation>
    <scope>NUCLEOTIDE SEQUENCE [LARGE SCALE GENOMIC DNA]</scope>
    <source>
        <strain evidence="2 3">SBC82</strain>
    </source>
</reference>
<gene>
    <name evidence="2" type="ORF">ACPOL_2228</name>
</gene>
<sequence length="201" mass="21377">MKATSRLGPNILLLLVFSTLCAGCTVSVDKSKDGQENNVKVDTPLGGVHVNSNGTSAADVGLPVYPGAKLWSKKDGDKPADIRVGFGEWQFRLKVVKYQSSDPAESILTFYKKALGRYGDVIACNGQAVVGTPTMTHEGLTCDESTNHPQVNMDATESLKAGSKHHQHIVGIEKHDGPGTVFSLVEIDLPGSVDSSKQVSN</sequence>
<organism evidence="2 3">
    <name type="scientific">Acidisarcina polymorpha</name>
    <dbReference type="NCBI Taxonomy" id="2211140"/>
    <lineage>
        <taxon>Bacteria</taxon>
        <taxon>Pseudomonadati</taxon>
        <taxon>Acidobacteriota</taxon>
        <taxon>Terriglobia</taxon>
        <taxon>Terriglobales</taxon>
        <taxon>Acidobacteriaceae</taxon>
        <taxon>Acidisarcina</taxon>
    </lineage>
</organism>
<dbReference type="KEGG" id="abas:ACPOL_2228"/>
<evidence type="ECO:0000313" key="2">
    <source>
        <dbReference type="EMBL" id="AXC11552.1"/>
    </source>
</evidence>
<dbReference type="EMBL" id="CP030840">
    <property type="protein sequence ID" value="AXC11552.1"/>
    <property type="molecule type" value="Genomic_DNA"/>
</dbReference>
<dbReference type="Proteomes" id="UP000253606">
    <property type="component" value="Chromosome"/>
</dbReference>
<feature type="signal peptide" evidence="1">
    <location>
        <begin position="1"/>
        <end position="22"/>
    </location>
</feature>
<dbReference type="RefSeq" id="WP_114206989.1">
    <property type="nucleotide sequence ID" value="NZ_CP030840.1"/>
</dbReference>
<evidence type="ECO:0000256" key="1">
    <source>
        <dbReference type="SAM" id="SignalP"/>
    </source>
</evidence>